<dbReference type="STRING" id="1318617.MGM1_1690"/>
<evidence type="ECO:0000256" key="3">
    <source>
        <dbReference type="ARBA" id="ARBA00022840"/>
    </source>
</evidence>
<protein>
    <submittedName>
        <fullName evidence="5">Spermidine/putrescine transport ATP-binding protein PotA</fullName>
    </submittedName>
</protein>
<dbReference type="Pfam" id="PF00005">
    <property type="entry name" value="ABC_tran"/>
    <property type="match status" value="2"/>
</dbReference>
<dbReference type="InterPro" id="IPR013611">
    <property type="entry name" value="Transp-assoc_OB_typ2"/>
</dbReference>
<gene>
    <name evidence="5" type="primary">potA</name>
    <name evidence="5" type="ORF">MGM1_1690</name>
</gene>
<dbReference type="PANTHER" id="PTHR42781">
    <property type="entry name" value="SPERMIDINE/PUTRESCINE IMPORT ATP-BINDING PROTEIN POTA"/>
    <property type="match status" value="1"/>
</dbReference>
<dbReference type="SUPFAM" id="SSF50331">
    <property type="entry name" value="MOP-like"/>
    <property type="match status" value="1"/>
</dbReference>
<dbReference type="SMART" id="SM00382">
    <property type="entry name" value="AAA"/>
    <property type="match status" value="1"/>
</dbReference>
<dbReference type="eggNOG" id="COG3842">
    <property type="taxonomic scope" value="Bacteria"/>
</dbReference>
<dbReference type="Gene3D" id="2.40.50.100">
    <property type="match status" value="1"/>
</dbReference>
<keyword evidence="3 5" id="KW-0067">ATP-binding</keyword>
<dbReference type="EMBL" id="CP007711">
    <property type="protein sequence ID" value="AIV03555.1"/>
    <property type="molecule type" value="Genomic_DNA"/>
</dbReference>
<dbReference type="HOGENOM" id="CLU_000604_1_1_14"/>
<evidence type="ECO:0000313" key="5">
    <source>
        <dbReference type="EMBL" id="AIV03555.1"/>
    </source>
</evidence>
<sequence>MVTKNFIKLENISKVYDDGYLAVENINFNINRGDFVTILGPSGCGKTTLLKMIAGFENPTSGKIIVDNVDIQNLPINQRPTATVFQDYALFPNMNVYQNIAYGLKIMRKRLNNIPKQDKREEEKVYRDAAKKAVHQIKEIDKDIEKIIKKRYQFEQKRDSINEFRPVLKIKKEEQFADIINSLKEKMDKTYNKQNYPILKLSIINRLKRFLHKITKLFSSELNPVDYSFNGLNDYQKNALNYLKWYEFKKEFDQELKRYDERINNLNKLRSYWDNYPELKLDQYQTRFTTRKLTKKEIDNKVRDVIQTVGLVGSENKYPNDLSGGMQQRVALARAIVVEPDILLLDEPLSALDAKVRKQMQLELKELHRKLKLTFILVTHDQEEALFLSNKVIVMSKGKIQQIDSPKKIYNAPNNIWVANFIGEGNFVVMEYKDEKHLSFGDKLLPITNPNIMKKFKVGELVRLMFRPEDIDIVDANKTPFKAKVLSCNYMGETFKLSLKLDQQIISAKTYDAYEVGSTVGIEFDFKYAHCLAYYEEDNEYVKK</sequence>
<evidence type="ECO:0000313" key="6">
    <source>
        <dbReference type="Proteomes" id="UP000030066"/>
    </source>
</evidence>
<evidence type="ECO:0000256" key="1">
    <source>
        <dbReference type="ARBA" id="ARBA00022448"/>
    </source>
</evidence>
<dbReference type="KEGG" id="mgj:MGM1_1690"/>
<dbReference type="InterPro" id="IPR012340">
    <property type="entry name" value="NA-bd_OB-fold"/>
</dbReference>
<keyword evidence="6" id="KW-1185">Reference proteome</keyword>
<dbReference type="Pfam" id="PF08402">
    <property type="entry name" value="TOBE_2"/>
    <property type="match status" value="1"/>
</dbReference>
<dbReference type="InterPro" id="IPR003593">
    <property type="entry name" value="AAA+_ATPase"/>
</dbReference>
<dbReference type="Proteomes" id="UP000030066">
    <property type="component" value="Chromosome"/>
</dbReference>
<dbReference type="InterPro" id="IPR017871">
    <property type="entry name" value="ABC_transporter-like_CS"/>
</dbReference>
<dbReference type="InterPro" id="IPR027417">
    <property type="entry name" value="P-loop_NTPase"/>
</dbReference>
<dbReference type="PROSITE" id="PS50893">
    <property type="entry name" value="ABC_TRANSPORTER_2"/>
    <property type="match status" value="1"/>
</dbReference>
<dbReference type="GO" id="GO:0043190">
    <property type="term" value="C:ATP-binding cassette (ABC) transporter complex"/>
    <property type="evidence" value="ECO:0007669"/>
    <property type="project" value="InterPro"/>
</dbReference>
<dbReference type="GO" id="GO:0016887">
    <property type="term" value="F:ATP hydrolysis activity"/>
    <property type="evidence" value="ECO:0007669"/>
    <property type="project" value="InterPro"/>
</dbReference>
<evidence type="ECO:0000259" key="4">
    <source>
        <dbReference type="PROSITE" id="PS50893"/>
    </source>
</evidence>
<keyword evidence="1" id="KW-0813">Transport</keyword>
<dbReference type="InterPro" id="IPR003439">
    <property type="entry name" value="ABC_transporter-like_ATP-bd"/>
</dbReference>
<feature type="domain" description="ABC transporter" evidence="4">
    <location>
        <begin position="7"/>
        <end position="422"/>
    </location>
</feature>
<dbReference type="InterPro" id="IPR050093">
    <property type="entry name" value="ABC_SmlMolc_Importer"/>
</dbReference>
<reference evidence="5 6" key="1">
    <citation type="journal article" date="2014" name="PLoS ONE">
        <title>An emerging Mycoplasma associated with trichomoniasis, vaginal infection and disease.</title>
        <authorList>
            <consortium name="Vaginal Microbiome Consortium"/>
            <person name="Fettweis J.M."/>
            <person name="Serrano M.G."/>
            <person name="Huang B."/>
            <person name="Brooks J.P."/>
            <person name="Glascock A.L."/>
            <person name="Sheth N.U."/>
            <person name="Strauss J.F.III."/>
            <person name="Jefferson K.K."/>
            <person name="Buck G.A."/>
        </authorList>
    </citation>
    <scope>NUCLEOTIDE SEQUENCE [LARGE SCALE GENOMIC DNA]</scope>
    <source>
        <strain evidence="5 6">VCU_M1</strain>
    </source>
</reference>
<dbReference type="InterPro" id="IPR008995">
    <property type="entry name" value="Mo/tungstate-bd_C_term_dom"/>
</dbReference>
<dbReference type="PROSITE" id="PS00211">
    <property type="entry name" value="ABC_TRANSPORTER_1"/>
    <property type="match status" value="1"/>
</dbReference>
<organism evidence="5 6">
    <name type="scientific">Candidatus Malacoplasma girerdii</name>
    <dbReference type="NCBI Taxonomy" id="1318617"/>
    <lineage>
        <taxon>Bacteria</taxon>
        <taxon>Bacillati</taxon>
        <taxon>Mycoplasmatota</taxon>
        <taxon>Mycoplasmoidales</taxon>
        <taxon>Mycoplasmoidaceae</taxon>
        <taxon>Malacoplasma</taxon>
    </lineage>
</organism>
<dbReference type="PANTHER" id="PTHR42781:SF4">
    <property type="entry name" value="SPERMIDINE_PUTRESCINE IMPORT ATP-BINDING PROTEIN POTA"/>
    <property type="match status" value="1"/>
</dbReference>
<dbReference type="GO" id="GO:0005524">
    <property type="term" value="F:ATP binding"/>
    <property type="evidence" value="ECO:0007669"/>
    <property type="project" value="UniProtKB-KW"/>
</dbReference>
<dbReference type="Gene3D" id="2.40.50.140">
    <property type="entry name" value="Nucleic acid-binding proteins"/>
    <property type="match status" value="1"/>
</dbReference>
<accession>A0A097SSJ2</accession>
<evidence type="ECO:0000256" key="2">
    <source>
        <dbReference type="ARBA" id="ARBA00022741"/>
    </source>
</evidence>
<keyword evidence="2" id="KW-0547">Nucleotide-binding</keyword>
<dbReference type="AlphaFoldDB" id="A0A097SSJ2"/>
<name>A0A097SSJ2_9BACT</name>
<dbReference type="SUPFAM" id="SSF52540">
    <property type="entry name" value="P-loop containing nucleoside triphosphate hydrolases"/>
    <property type="match status" value="1"/>
</dbReference>
<dbReference type="Gene3D" id="3.40.50.300">
    <property type="entry name" value="P-loop containing nucleotide triphosphate hydrolases"/>
    <property type="match status" value="2"/>
</dbReference>
<dbReference type="GO" id="GO:0022857">
    <property type="term" value="F:transmembrane transporter activity"/>
    <property type="evidence" value="ECO:0007669"/>
    <property type="project" value="InterPro"/>
</dbReference>
<proteinExistence type="predicted"/>